<reference evidence="1 2" key="1">
    <citation type="submission" date="2015-01" db="EMBL/GenBank/DDBJ databases">
        <title>Evolution of Trichinella species and genotypes.</title>
        <authorList>
            <person name="Korhonen P.K."/>
            <person name="Edoardo P."/>
            <person name="Giuseppe L.R."/>
            <person name="Gasser R.B."/>
        </authorList>
    </citation>
    <scope>NUCLEOTIDE SEQUENCE [LARGE SCALE GENOMIC DNA]</scope>
    <source>
        <strain evidence="1">ISS470</strain>
    </source>
</reference>
<protein>
    <submittedName>
        <fullName evidence="1">Uncharacterized protein</fullName>
    </submittedName>
</protein>
<proteinExistence type="predicted"/>
<comment type="caution">
    <text evidence="1">The sequence shown here is derived from an EMBL/GenBank/DDBJ whole genome shotgun (WGS) entry which is preliminary data.</text>
</comment>
<accession>A0A0V1FG79</accession>
<gene>
    <name evidence="1" type="ORF">T4D_13014</name>
</gene>
<dbReference type="Proteomes" id="UP000054995">
    <property type="component" value="Unassembled WGS sequence"/>
</dbReference>
<keyword evidence="2" id="KW-1185">Reference proteome</keyword>
<evidence type="ECO:0000313" key="2">
    <source>
        <dbReference type="Proteomes" id="UP000054995"/>
    </source>
</evidence>
<evidence type="ECO:0000313" key="1">
    <source>
        <dbReference type="EMBL" id="KRY85034.1"/>
    </source>
</evidence>
<sequence length="86" mass="10292">MLSIFLYNWKFNIETAISTMLLIEKRKWLQNINNKLTVKPTKLMENLQYSFSADSDGKSSYYKLTFSILKYCLLNKPIMKLPQKRY</sequence>
<organism evidence="1 2">
    <name type="scientific">Trichinella pseudospiralis</name>
    <name type="common">Parasitic roundworm</name>
    <dbReference type="NCBI Taxonomy" id="6337"/>
    <lineage>
        <taxon>Eukaryota</taxon>
        <taxon>Metazoa</taxon>
        <taxon>Ecdysozoa</taxon>
        <taxon>Nematoda</taxon>
        <taxon>Enoplea</taxon>
        <taxon>Dorylaimia</taxon>
        <taxon>Trichinellida</taxon>
        <taxon>Trichinellidae</taxon>
        <taxon>Trichinella</taxon>
    </lineage>
</organism>
<dbReference type="AlphaFoldDB" id="A0A0V1FG79"/>
<name>A0A0V1FG79_TRIPS</name>
<dbReference type="EMBL" id="JYDT01000100">
    <property type="protein sequence ID" value="KRY85034.1"/>
    <property type="molecule type" value="Genomic_DNA"/>
</dbReference>